<protein>
    <recommendedName>
        <fullName evidence="7 8">Multifunctional fusion protein</fullName>
    </recommendedName>
    <domain>
        <recommendedName>
            <fullName evidence="7">Triosephosphate isomerase</fullName>
            <shortName evidence="7">TIM</shortName>
            <shortName evidence="7">TPI</shortName>
            <ecNumber evidence="7">5.3.1.1</ecNumber>
        </recommendedName>
        <alternativeName>
            <fullName evidence="7">Triose-phosphate isomerase</fullName>
        </alternativeName>
    </domain>
    <domain>
        <recommendedName>
            <fullName evidence="8">Ribosomal protein L11 methyltransferase</fullName>
            <shortName evidence="8">L11 Mtase</shortName>
            <ecNumber evidence="8">2.1.1.-</ecNumber>
        </recommendedName>
    </domain>
</protein>
<sequence>MRKKIVAGNWKMNVNLQQTQQLLTDLIEEANTYPSDVKVIVAPSFTNLQTAVQQLENVNIEVAAQHMSEHEKGAYTGEVSADMLKSIGLNYVILGHSERRQYFGETNAKLAQKVSIALANKLTVIFCVGEELENRKNNTHFDIVTQQISEGLFHLSPVELDKIIIAYEPVWAIGTGETASPEQAQEMHAHIRNVIADRYTIGVADSVSILYGGSVKPSNADELFTKPDVDGGLIGGAALKADDFSAIVNARSDQKLQQYVGLTFTVAPINPVNEILIAELSELGFDTFVETETGLEAYILEENFDHTILDDLYVFENPDFDVSYTVEQIAQVNWNEEWEKNFNPIKVDDQCLIRAPFHPAEEVPYEIIIEPKMSFGTGHHATTYMMLKHILAEKWEGKKVLDMGCGTGVLAILAYKKGAAAVDAIDIDNWCYVNTLENIARNQCPAISVKEGDASLINATYNVIIANINRNILLQDMPIYATHLAENGSLFLSGFYEEDLPVIKEKAASLGLTYQTHLEKDKWIGAKFTK</sequence>
<comment type="caution">
    <text evidence="9">The sequence shown here is derived from an EMBL/GenBank/DDBJ whole genome shotgun (WGS) entry which is preliminary data.</text>
</comment>
<feature type="binding site" evidence="7">
    <location>
        <position position="214"/>
    </location>
    <ligand>
        <name>substrate</name>
    </ligand>
</feature>
<dbReference type="NCBIfam" id="TIGR00419">
    <property type="entry name" value="tim"/>
    <property type="match status" value="1"/>
</dbReference>
<dbReference type="PANTHER" id="PTHR21139">
    <property type="entry name" value="TRIOSEPHOSPHATE ISOMERASE"/>
    <property type="match status" value="1"/>
</dbReference>
<keyword evidence="6 7" id="KW-0413">Isomerase</keyword>
<keyword evidence="10" id="KW-1185">Reference proteome</keyword>
<keyword evidence="8 9" id="KW-0808">Transferase</keyword>
<reference evidence="9 10" key="1">
    <citation type="submission" date="2020-08" db="EMBL/GenBank/DDBJ databases">
        <title>Genomic Encyclopedia of Type Strains, Phase IV (KMG-IV): sequencing the most valuable type-strain genomes for metagenomic binning, comparative biology and taxonomic classification.</title>
        <authorList>
            <person name="Goeker M."/>
        </authorList>
    </citation>
    <scope>NUCLEOTIDE SEQUENCE [LARGE SCALE GENOMIC DNA]</scope>
    <source>
        <strain evidence="9 10">DSM 29568</strain>
    </source>
</reference>
<dbReference type="EC" id="5.3.1.1" evidence="7"/>
<evidence type="ECO:0000313" key="10">
    <source>
        <dbReference type="Proteomes" id="UP000553034"/>
    </source>
</evidence>
<dbReference type="GO" id="GO:0004807">
    <property type="term" value="F:triose-phosphate isomerase activity"/>
    <property type="evidence" value="ECO:0007669"/>
    <property type="project" value="UniProtKB-UniRule"/>
</dbReference>
<dbReference type="Gene3D" id="3.40.50.150">
    <property type="entry name" value="Vaccinia Virus protein VP39"/>
    <property type="match status" value="1"/>
</dbReference>
<dbReference type="GO" id="GO:0046166">
    <property type="term" value="P:glyceraldehyde-3-phosphate biosynthetic process"/>
    <property type="evidence" value="ECO:0007669"/>
    <property type="project" value="TreeGrafter"/>
</dbReference>
<evidence type="ECO:0000256" key="7">
    <source>
        <dbReference type="HAMAP-Rule" id="MF_00147"/>
    </source>
</evidence>
<dbReference type="InterPro" id="IPR029063">
    <property type="entry name" value="SAM-dependent_MTases_sf"/>
</dbReference>
<dbReference type="CDD" id="cd02440">
    <property type="entry name" value="AdoMet_MTases"/>
    <property type="match status" value="1"/>
</dbReference>
<comment type="subunit">
    <text evidence="7">Homodimer.</text>
</comment>
<comment type="catalytic activity">
    <reaction evidence="8">
        <text>L-lysyl-[protein] + 3 S-adenosyl-L-methionine = N(6),N(6),N(6)-trimethyl-L-lysyl-[protein] + 3 S-adenosyl-L-homocysteine + 3 H(+)</text>
        <dbReference type="Rhea" id="RHEA:54192"/>
        <dbReference type="Rhea" id="RHEA-COMP:9752"/>
        <dbReference type="Rhea" id="RHEA-COMP:13826"/>
        <dbReference type="ChEBI" id="CHEBI:15378"/>
        <dbReference type="ChEBI" id="CHEBI:29969"/>
        <dbReference type="ChEBI" id="CHEBI:57856"/>
        <dbReference type="ChEBI" id="CHEBI:59789"/>
        <dbReference type="ChEBI" id="CHEBI:61961"/>
    </reaction>
</comment>
<proteinExistence type="inferred from homology"/>
<comment type="subcellular location">
    <subcellularLocation>
        <location evidence="8">Cytoplasm</location>
    </subcellularLocation>
</comment>
<comment type="pathway">
    <text evidence="7">Carbohydrate biosynthesis; gluconeogenesis.</text>
</comment>
<evidence type="ECO:0000256" key="3">
    <source>
        <dbReference type="ARBA" id="ARBA00022432"/>
    </source>
</evidence>
<dbReference type="HAMAP" id="MF_00147_B">
    <property type="entry name" value="TIM_B"/>
    <property type="match status" value="1"/>
</dbReference>
<dbReference type="Pfam" id="PF06325">
    <property type="entry name" value="PrmA"/>
    <property type="match status" value="1"/>
</dbReference>
<keyword evidence="3 7" id="KW-0312">Gluconeogenesis</keyword>
<evidence type="ECO:0000256" key="1">
    <source>
        <dbReference type="ARBA" id="ARBA00004680"/>
    </source>
</evidence>
<dbReference type="SUPFAM" id="SSF53335">
    <property type="entry name" value="S-adenosyl-L-methionine-dependent methyltransferases"/>
    <property type="match status" value="1"/>
</dbReference>
<feature type="binding site" evidence="8">
    <location>
        <position position="426"/>
    </location>
    <ligand>
        <name>S-adenosyl-L-methionine</name>
        <dbReference type="ChEBI" id="CHEBI:59789"/>
    </ligand>
</feature>
<dbReference type="SUPFAM" id="SSF51351">
    <property type="entry name" value="Triosephosphate isomerase (TIM)"/>
    <property type="match status" value="1"/>
</dbReference>
<feature type="active site" description="Electrophile" evidence="7">
    <location>
        <position position="96"/>
    </location>
</feature>
<feature type="binding site" evidence="7">
    <location>
        <begin position="235"/>
        <end position="236"/>
    </location>
    <ligand>
        <name>substrate</name>
    </ligand>
</feature>
<dbReference type="GO" id="GO:0032259">
    <property type="term" value="P:methylation"/>
    <property type="evidence" value="ECO:0007669"/>
    <property type="project" value="UniProtKB-KW"/>
</dbReference>
<dbReference type="Gene3D" id="3.20.20.70">
    <property type="entry name" value="Aldolase class I"/>
    <property type="match status" value="1"/>
</dbReference>
<evidence type="ECO:0000256" key="2">
    <source>
        <dbReference type="ARBA" id="ARBA00007422"/>
    </source>
</evidence>
<organism evidence="9 10">
    <name type="scientific">Mesonia hippocampi</name>
    <dbReference type="NCBI Taxonomy" id="1628250"/>
    <lineage>
        <taxon>Bacteria</taxon>
        <taxon>Pseudomonadati</taxon>
        <taxon>Bacteroidota</taxon>
        <taxon>Flavobacteriia</taxon>
        <taxon>Flavobacteriales</taxon>
        <taxon>Flavobacteriaceae</taxon>
        <taxon>Mesonia</taxon>
    </lineage>
</organism>
<dbReference type="RefSeq" id="WP_343066442.1">
    <property type="nucleotide sequence ID" value="NZ_JACIFO010000011.1"/>
</dbReference>
<comment type="pathway">
    <text evidence="1 7">Carbohydrate degradation; glycolysis; D-glyceraldehyde 3-phosphate from glycerone phosphate: step 1/1.</text>
</comment>
<dbReference type="InterPro" id="IPR004498">
    <property type="entry name" value="Ribosomal_PrmA_MeTrfase"/>
</dbReference>
<feature type="binding site" evidence="8">
    <location>
        <position position="383"/>
    </location>
    <ligand>
        <name>S-adenosyl-L-methionine</name>
        <dbReference type="ChEBI" id="CHEBI:59789"/>
    </ligand>
</feature>
<dbReference type="AlphaFoldDB" id="A0A840EYF8"/>
<feature type="active site" description="Proton acceptor" evidence="7">
    <location>
        <position position="168"/>
    </location>
</feature>
<dbReference type="InterPro" id="IPR022896">
    <property type="entry name" value="TrioseP_Isoase_bac/euk"/>
</dbReference>
<dbReference type="EC" id="2.1.1.-" evidence="8"/>
<dbReference type="CDD" id="cd00311">
    <property type="entry name" value="TIM"/>
    <property type="match status" value="1"/>
</dbReference>
<evidence type="ECO:0000313" key="9">
    <source>
        <dbReference type="EMBL" id="MBB4119857.1"/>
    </source>
</evidence>
<feature type="binding site" evidence="8">
    <location>
        <position position="467"/>
    </location>
    <ligand>
        <name>S-adenosyl-L-methionine</name>
        <dbReference type="ChEBI" id="CHEBI:59789"/>
    </ligand>
</feature>
<gene>
    <name evidence="7" type="primary">tpiA</name>
    <name evidence="8" type="synonym">prmA</name>
    <name evidence="9" type="ORF">GGR32_002168</name>
</gene>
<keyword evidence="8 9" id="KW-0489">Methyltransferase</keyword>
<comment type="function">
    <text evidence="8">Methylates ribosomal protein L11.</text>
</comment>
<dbReference type="Pfam" id="PF00121">
    <property type="entry name" value="TIM"/>
    <property type="match status" value="1"/>
</dbReference>
<accession>A0A840EYF8</accession>
<dbReference type="NCBIfam" id="NF001785">
    <property type="entry name" value="PRK00517.2-2"/>
    <property type="match status" value="1"/>
</dbReference>
<evidence type="ECO:0000256" key="8">
    <source>
        <dbReference type="HAMAP-Rule" id="MF_00735"/>
    </source>
</evidence>
<dbReference type="PROSITE" id="PS00171">
    <property type="entry name" value="TIM_1"/>
    <property type="match status" value="1"/>
</dbReference>
<dbReference type="GO" id="GO:0006096">
    <property type="term" value="P:glycolytic process"/>
    <property type="evidence" value="ECO:0007669"/>
    <property type="project" value="UniProtKB-UniRule"/>
</dbReference>
<dbReference type="GO" id="GO:0005840">
    <property type="term" value="C:ribosome"/>
    <property type="evidence" value="ECO:0007669"/>
    <property type="project" value="UniProtKB-KW"/>
</dbReference>
<keyword evidence="8" id="KW-0949">S-adenosyl-L-methionine</keyword>
<evidence type="ECO:0000256" key="5">
    <source>
        <dbReference type="ARBA" id="ARBA00023152"/>
    </source>
</evidence>
<dbReference type="UniPathway" id="UPA00109">
    <property type="reaction ID" value="UER00189"/>
</dbReference>
<dbReference type="PANTHER" id="PTHR21139:SF42">
    <property type="entry name" value="TRIOSEPHOSPHATE ISOMERASE"/>
    <property type="match status" value="1"/>
</dbReference>
<keyword evidence="9" id="KW-0687">Ribonucleoprotein</keyword>
<dbReference type="PROSITE" id="PS51440">
    <property type="entry name" value="TIM_2"/>
    <property type="match status" value="1"/>
</dbReference>
<comment type="similarity">
    <text evidence="2 7">Belongs to the triosephosphate isomerase family.</text>
</comment>
<dbReference type="GO" id="GO:0019563">
    <property type="term" value="P:glycerol catabolic process"/>
    <property type="evidence" value="ECO:0007669"/>
    <property type="project" value="TreeGrafter"/>
</dbReference>
<evidence type="ECO:0000256" key="4">
    <source>
        <dbReference type="ARBA" id="ARBA00022490"/>
    </source>
</evidence>
<dbReference type="InterPro" id="IPR035990">
    <property type="entry name" value="TIM_sf"/>
</dbReference>
<dbReference type="InterPro" id="IPR000652">
    <property type="entry name" value="Triosephosphate_isomerase"/>
</dbReference>
<name>A0A840EYF8_9FLAO</name>
<dbReference type="HAMAP" id="MF_00735">
    <property type="entry name" value="Methyltr_PrmA"/>
    <property type="match status" value="1"/>
</dbReference>
<comment type="similarity">
    <text evidence="8">Belongs to the methyltransferase superfamily. PrmA family.</text>
</comment>
<keyword evidence="4 8" id="KW-0963">Cytoplasm</keyword>
<dbReference type="GO" id="GO:0008276">
    <property type="term" value="F:protein methyltransferase activity"/>
    <property type="evidence" value="ECO:0007669"/>
    <property type="project" value="UniProtKB-UniRule"/>
</dbReference>
<dbReference type="InterPro" id="IPR013785">
    <property type="entry name" value="Aldolase_TIM"/>
</dbReference>
<evidence type="ECO:0000256" key="6">
    <source>
        <dbReference type="ARBA" id="ARBA00023235"/>
    </source>
</evidence>
<dbReference type="GO" id="GO:0006094">
    <property type="term" value="P:gluconeogenesis"/>
    <property type="evidence" value="ECO:0007669"/>
    <property type="project" value="UniProtKB-UniRule"/>
</dbReference>
<comment type="catalytic activity">
    <reaction evidence="7">
        <text>D-glyceraldehyde 3-phosphate = dihydroxyacetone phosphate</text>
        <dbReference type="Rhea" id="RHEA:18585"/>
        <dbReference type="ChEBI" id="CHEBI:57642"/>
        <dbReference type="ChEBI" id="CHEBI:59776"/>
        <dbReference type="EC" id="5.3.1.1"/>
    </reaction>
</comment>
<feature type="binding site" evidence="7">
    <location>
        <position position="174"/>
    </location>
    <ligand>
        <name>substrate</name>
    </ligand>
</feature>
<dbReference type="Proteomes" id="UP000553034">
    <property type="component" value="Unassembled WGS sequence"/>
</dbReference>
<comment type="function">
    <text evidence="7">Involved in the gluconeogenesis. Catalyzes stereospecifically the conversion of dihydroxyacetone phosphate (DHAP) to D-glyceraldehyde-3-phosphate (G3P).</text>
</comment>
<feature type="binding site" evidence="8">
    <location>
        <position position="404"/>
    </location>
    <ligand>
        <name>S-adenosyl-L-methionine</name>
        <dbReference type="ChEBI" id="CHEBI:59789"/>
    </ligand>
</feature>
<keyword evidence="9" id="KW-0689">Ribosomal protein</keyword>
<dbReference type="EMBL" id="JACIFO010000011">
    <property type="protein sequence ID" value="MBB4119857.1"/>
    <property type="molecule type" value="Genomic_DNA"/>
</dbReference>
<dbReference type="InterPro" id="IPR020861">
    <property type="entry name" value="Triosephosphate_isomerase_AS"/>
</dbReference>
<keyword evidence="5 7" id="KW-0324">Glycolysis</keyword>
<dbReference type="FunFam" id="3.20.20.70:FF:000016">
    <property type="entry name" value="Triosephosphate isomerase"/>
    <property type="match status" value="1"/>
</dbReference>
<feature type="binding site" evidence="7">
    <location>
        <begin position="9"/>
        <end position="11"/>
    </location>
    <ligand>
        <name>substrate</name>
    </ligand>
</feature>
<dbReference type="UniPathway" id="UPA00138"/>
<dbReference type="GO" id="GO:0005829">
    <property type="term" value="C:cytosol"/>
    <property type="evidence" value="ECO:0007669"/>
    <property type="project" value="TreeGrafter"/>
</dbReference>